<dbReference type="AlphaFoldDB" id="A0A151M238"/>
<sequence>MDQIQPTVAFDGQKKGILCGKLCLTSLLAIYWANKGYCFISPTLILMCFLDHHRYSSTTTLLHVDEHHSSEISITASWAEGNDRSLLPKLLINVFSSRSEGQCSVHRCDVTFPNPKDTSCRDTKDDFCLPSSLDASVFTEEGRPRDFILFLLAMDKLQSPFLV</sequence>
<proteinExistence type="predicted"/>
<name>A0A151M238_ALLMI</name>
<dbReference type="EMBL" id="AKHW03006807">
    <property type="protein sequence ID" value="KYO18550.1"/>
    <property type="molecule type" value="Genomic_DNA"/>
</dbReference>
<accession>A0A151M238</accession>
<reference evidence="1 2" key="1">
    <citation type="journal article" date="2012" name="Genome Biol.">
        <title>Sequencing three crocodilian genomes to illuminate the evolution of archosaurs and amniotes.</title>
        <authorList>
            <person name="St John J.A."/>
            <person name="Braun E.L."/>
            <person name="Isberg S.R."/>
            <person name="Miles L.G."/>
            <person name="Chong A.Y."/>
            <person name="Gongora J."/>
            <person name="Dalzell P."/>
            <person name="Moran C."/>
            <person name="Bed'hom B."/>
            <person name="Abzhanov A."/>
            <person name="Burgess S.C."/>
            <person name="Cooksey A.M."/>
            <person name="Castoe T.A."/>
            <person name="Crawford N.G."/>
            <person name="Densmore L.D."/>
            <person name="Drew J.C."/>
            <person name="Edwards S.V."/>
            <person name="Faircloth B.C."/>
            <person name="Fujita M.K."/>
            <person name="Greenwold M.J."/>
            <person name="Hoffmann F.G."/>
            <person name="Howard J.M."/>
            <person name="Iguchi T."/>
            <person name="Janes D.E."/>
            <person name="Khan S.Y."/>
            <person name="Kohno S."/>
            <person name="de Koning A.J."/>
            <person name="Lance S.L."/>
            <person name="McCarthy F.M."/>
            <person name="McCormack J.E."/>
            <person name="Merchant M.E."/>
            <person name="Peterson D.G."/>
            <person name="Pollock D.D."/>
            <person name="Pourmand N."/>
            <person name="Raney B.J."/>
            <person name="Roessler K.A."/>
            <person name="Sanford J.R."/>
            <person name="Sawyer R.H."/>
            <person name="Schmidt C.J."/>
            <person name="Triplett E.W."/>
            <person name="Tuberville T.D."/>
            <person name="Venegas-Anaya M."/>
            <person name="Howard J.T."/>
            <person name="Jarvis E.D."/>
            <person name="Guillette L.J.Jr."/>
            <person name="Glenn T.C."/>
            <person name="Green R.E."/>
            <person name="Ray D.A."/>
        </authorList>
    </citation>
    <scope>NUCLEOTIDE SEQUENCE [LARGE SCALE GENOMIC DNA]</scope>
    <source>
        <strain evidence="1">KSC_2009_1</strain>
    </source>
</reference>
<protein>
    <submittedName>
        <fullName evidence="1">Uncharacterized protein</fullName>
    </submittedName>
</protein>
<evidence type="ECO:0000313" key="2">
    <source>
        <dbReference type="Proteomes" id="UP000050525"/>
    </source>
</evidence>
<organism evidence="1 2">
    <name type="scientific">Alligator mississippiensis</name>
    <name type="common">American alligator</name>
    <dbReference type="NCBI Taxonomy" id="8496"/>
    <lineage>
        <taxon>Eukaryota</taxon>
        <taxon>Metazoa</taxon>
        <taxon>Chordata</taxon>
        <taxon>Craniata</taxon>
        <taxon>Vertebrata</taxon>
        <taxon>Euteleostomi</taxon>
        <taxon>Archelosauria</taxon>
        <taxon>Archosauria</taxon>
        <taxon>Crocodylia</taxon>
        <taxon>Alligatoridae</taxon>
        <taxon>Alligatorinae</taxon>
        <taxon>Alligator</taxon>
    </lineage>
</organism>
<keyword evidence="2" id="KW-1185">Reference proteome</keyword>
<evidence type="ECO:0000313" key="1">
    <source>
        <dbReference type="EMBL" id="KYO18550.1"/>
    </source>
</evidence>
<gene>
    <name evidence="1" type="ORF">Y1Q_0014811</name>
</gene>
<dbReference type="Proteomes" id="UP000050525">
    <property type="component" value="Unassembled WGS sequence"/>
</dbReference>
<comment type="caution">
    <text evidence="1">The sequence shown here is derived from an EMBL/GenBank/DDBJ whole genome shotgun (WGS) entry which is preliminary data.</text>
</comment>